<dbReference type="PROSITE" id="PS00232">
    <property type="entry name" value="CADHERIN_1"/>
    <property type="match status" value="3"/>
</dbReference>
<dbReference type="EMBL" id="CAJFDH010000004">
    <property type="protein sequence ID" value="CAD5219422.1"/>
    <property type="molecule type" value="Genomic_DNA"/>
</dbReference>
<evidence type="ECO:0000256" key="8">
    <source>
        <dbReference type="ARBA" id="ARBA00023180"/>
    </source>
</evidence>
<dbReference type="OrthoDB" id="6252479at2759"/>
<evidence type="ECO:0000256" key="11">
    <source>
        <dbReference type="SAM" id="SignalP"/>
    </source>
</evidence>
<accession>A0A811KTF4</accession>
<name>A0A811KTF4_9BILA</name>
<evidence type="ECO:0000256" key="9">
    <source>
        <dbReference type="PROSITE-ProRule" id="PRU00043"/>
    </source>
</evidence>
<feature type="domain" description="Cadherin" evidence="12">
    <location>
        <begin position="46"/>
        <end position="165"/>
    </location>
</feature>
<dbReference type="InterPro" id="IPR039808">
    <property type="entry name" value="Cadherin"/>
</dbReference>
<reference evidence="13" key="1">
    <citation type="submission" date="2020-09" db="EMBL/GenBank/DDBJ databases">
        <authorList>
            <person name="Kikuchi T."/>
        </authorList>
    </citation>
    <scope>NUCLEOTIDE SEQUENCE</scope>
    <source>
        <strain evidence="13">SH1</strain>
    </source>
</reference>
<dbReference type="InterPro" id="IPR020894">
    <property type="entry name" value="Cadherin_CS"/>
</dbReference>
<feature type="domain" description="Cadherin" evidence="12">
    <location>
        <begin position="1013"/>
        <end position="1132"/>
    </location>
</feature>
<dbReference type="GO" id="GO:0016342">
    <property type="term" value="C:catenin complex"/>
    <property type="evidence" value="ECO:0007669"/>
    <property type="project" value="TreeGrafter"/>
</dbReference>
<organism evidence="13 14">
    <name type="scientific">Bursaphelenchus okinawaensis</name>
    <dbReference type="NCBI Taxonomy" id="465554"/>
    <lineage>
        <taxon>Eukaryota</taxon>
        <taxon>Metazoa</taxon>
        <taxon>Ecdysozoa</taxon>
        <taxon>Nematoda</taxon>
        <taxon>Chromadorea</taxon>
        <taxon>Rhabditida</taxon>
        <taxon>Tylenchina</taxon>
        <taxon>Tylenchomorpha</taxon>
        <taxon>Aphelenchoidea</taxon>
        <taxon>Aphelenchoididae</taxon>
        <taxon>Bursaphelenchus</taxon>
    </lineage>
</organism>
<dbReference type="Proteomes" id="UP000614601">
    <property type="component" value="Unassembled WGS sequence"/>
</dbReference>
<keyword evidence="2 10" id="KW-0812">Transmembrane</keyword>
<dbReference type="CDD" id="cd11304">
    <property type="entry name" value="Cadherin_repeat"/>
    <property type="match status" value="8"/>
</dbReference>
<feature type="domain" description="Cadherin" evidence="12">
    <location>
        <begin position="676"/>
        <end position="781"/>
    </location>
</feature>
<keyword evidence="4 9" id="KW-0106">Calcium</keyword>
<evidence type="ECO:0000259" key="12">
    <source>
        <dbReference type="PROSITE" id="PS50268"/>
    </source>
</evidence>
<keyword evidence="5" id="KW-0130">Cell adhesion</keyword>
<keyword evidence="7 10" id="KW-0472">Membrane</keyword>
<feature type="domain" description="Cadherin" evidence="12">
    <location>
        <begin position="453"/>
        <end position="566"/>
    </location>
</feature>
<feature type="domain" description="Cadherin" evidence="12">
    <location>
        <begin position="782"/>
        <end position="890"/>
    </location>
</feature>
<comment type="subcellular location">
    <subcellularLocation>
        <location evidence="1">Membrane</location>
    </subcellularLocation>
</comment>
<keyword evidence="14" id="KW-1185">Reference proteome</keyword>
<protein>
    <recommendedName>
        <fullName evidence="12">Cadherin domain-containing protein</fullName>
    </recommendedName>
</protein>
<evidence type="ECO:0000256" key="7">
    <source>
        <dbReference type="ARBA" id="ARBA00023136"/>
    </source>
</evidence>
<feature type="transmembrane region" description="Helical" evidence="10">
    <location>
        <begin position="1242"/>
        <end position="1267"/>
    </location>
</feature>
<dbReference type="EMBL" id="CAJFCW020000004">
    <property type="protein sequence ID" value="CAG9112510.1"/>
    <property type="molecule type" value="Genomic_DNA"/>
</dbReference>
<dbReference type="SUPFAM" id="SSF49313">
    <property type="entry name" value="Cadherin-like"/>
    <property type="match status" value="8"/>
</dbReference>
<dbReference type="SMART" id="SM00112">
    <property type="entry name" value="CA"/>
    <property type="match status" value="8"/>
</dbReference>
<evidence type="ECO:0000256" key="1">
    <source>
        <dbReference type="ARBA" id="ARBA00004370"/>
    </source>
</evidence>
<dbReference type="GO" id="GO:0008013">
    <property type="term" value="F:beta-catenin binding"/>
    <property type="evidence" value="ECO:0007669"/>
    <property type="project" value="TreeGrafter"/>
</dbReference>
<gene>
    <name evidence="13" type="ORF">BOKJ2_LOCUS8436</name>
</gene>
<feature type="domain" description="Cadherin" evidence="12">
    <location>
        <begin position="349"/>
        <end position="449"/>
    </location>
</feature>
<dbReference type="Gene3D" id="2.60.40.60">
    <property type="entry name" value="Cadherins"/>
    <property type="match status" value="8"/>
</dbReference>
<dbReference type="PRINTS" id="PR00205">
    <property type="entry name" value="CADHERIN"/>
</dbReference>
<evidence type="ECO:0000313" key="13">
    <source>
        <dbReference type="EMBL" id="CAD5219422.1"/>
    </source>
</evidence>
<feature type="signal peptide" evidence="11">
    <location>
        <begin position="1"/>
        <end position="23"/>
    </location>
</feature>
<feature type="chain" id="PRO_5036408375" description="Cadherin domain-containing protein" evidence="11">
    <location>
        <begin position="24"/>
        <end position="1407"/>
    </location>
</feature>
<dbReference type="PROSITE" id="PS50268">
    <property type="entry name" value="CADHERIN_2"/>
    <property type="match status" value="8"/>
</dbReference>
<keyword evidence="3" id="KW-0677">Repeat</keyword>
<keyword evidence="11" id="KW-0732">Signal</keyword>
<sequence length="1407" mass="155930">MPWTIQINSLLLYTVLLISLSESAQNLRYHALPSSARPSLFPPVLRVKSREGYIPENAPIGTTVRITPSMRAESLQILVEDQDLKPGMMPAIYQYVINGFGAEKFAVDQRGFLYVNAEGLDADSNSSTFQLQIQAREVETEPLRSSDPIALTIHVMDVNDNSPFFEQPVYFANVSADEPMERYVAKLKAIDLDSGRFGRLTYKIVEVSDGAAANFVYDSNTNVLMAVGRLAAGTRYRVTVEAQDGDGLSGRTTLLVLALPTKISPLNPAMPKPAVTPNVNSALNPAAFNHGSNTMLPSLIGQQNRMPAMQQPIPQFPLKTVEKTSSPLLPIATFTPFPPQTTVKPVSSQVQTILTELNEATPPHSIVAVLGDAETRQHVYFKISEGNEAGKFVIDQTTGAVTTTQEFDREKIDLYTLQIEARSKQPDQSLYWTLLQVVITDANDNAPEFEGVQPFTFNVKLNEHTGFPANLEVGRVKATDVDKDDNGKVGYRILSPADKLFKIDSRGVIRVNGAFTSEHLSDTEIFVVASDHGQPPLETTVKVQISISGSVTTAQSMESDSTSPMFFSRATLPPNFGENLPFSNYTAHLVMPAIETGFMMTRATLSPQTVVTTVPTTTTTRITTTTTVATTTSTVKPPARKQTQLLTTKVVATSTQTVVTEATPPTAPPRLAPVFTAPVLSVMVEENDSDLELATIEAHYPDEQPGPITYVMIEGDSDIFSISSYTGKLTLLKPLDAETDQEYQLLISTQEAQNMPMDPLLAHSITVTVKVLDVNDWIPNFETNNYAFTITDNTEPGTVIGQVTAFDQDRDDPNNRIHYRMVKGQDGEGLISVNAQSGLITLNKPATDLKGTKVKVVVEAQDEGELPQSTQTNVVISVEESQTEVIPPVDGMSKPKPDACQFTQRNYTASLVESVKAPHFVMLLPVINKPKDSRFIMCAIVSGNYRQAFSISPGADGNCELRTQSQLDRESIEKYLLNVTITAGSQTDYTLVSITVLDVNDNAPFFIFPTDLPLKAYFTGVSSAAAAFSRVAAVKAEDPDLGPSGLVHYEIDPNSVHSKYFQVDKDSGEIILKQSMIQLTQNNKISSFEFKVLACDSPQAGDRLCGSADVYVTAILDQHRFAITLTGTQPQQVRTHEQDIVKAIRQFTGACSIVSLEKMEEKVKGKDNIIDLYWYTQNPSTHKICRKQEFRKLFERSSEDLLIGKLQPWFHMTHINDNIVMNNGQSASFVSNFFATVDWSNFTIVCFVLTFGVLVLALILVCAYCFYKQKKRHRRHVHTYPNVYPLPKYSTAMFMNTMERDKYETQMLEMPMSDEDIATLKQSSLHSEPRLANAHYRAGTNIYRPTQNHLYARSNASRYHEDGDFSVEENMYAVHTPSRFEPQRVPHNLIPMPDYNQSFSNHKKSLL</sequence>
<dbReference type="GO" id="GO:0005509">
    <property type="term" value="F:calcium ion binding"/>
    <property type="evidence" value="ECO:0007669"/>
    <property type="project" value="UniProtKB-UniRule"/>
</dbReference>
<keyword evidence="8" id="KW-0325">Glycoprotein</keyword>
<dbReference type="Proteomes" id="UP000783686">
    <property type="component" value="Unassembled WGS sequence"/>
</dbReference>
<dbReference type="GO" id="GO:0007156">
    <property type="term" value="P:homophilic cell adhesion via plasma membrane adhesion molecules"/>
    <property type="evidence" value="ECO:0007669"/>
    <property type="project" value="InterPro"/>
</dbReference>
<feature type="domain" description="Cadherin" evidence="12">
    <location>
        <begin position="166"/>
        <end position="270"/>
    </location>
</feature>
<evidence type="ECO:0000256" key="3">
    <source>
        <dbReference type="ARBA" id="ARBA00022737"/>
    </source>
</evidence>
<dbReference type="Pfam" id="PF00028">
    <property type="entry name" value="Cadherin"/>
    <property type="match status" value="4"/>
</dbReference>
<evidence type="ECO:0000256" key="4">
    <source>
        <dbReference type="ARBA" id="ARBA00022837"/>
    </source>
</evidence>
<keyword evidence="6 10" id="KW-1133">Transmembrane helix</keyword>
<comment type="caution">
    <text evidence="13">The sequence shown here is derived from an EMBL/GenBank/DDBJ whole genome shotgun (WGS) entry which is preliminary data.</text>
</comment>
<evidence type="ECO:0000256" key="6">
    <source>
        <dbReference type="ARBA" id="ARBA00022989"/>
    </source>
</evidence>
<dbReference type="GO" id="GO:0016477">
    <property type="term" value="P:cell migration"/>
    <property type="evidence" value="ECO:0007669"/>
    <property type="project" value="TreeGrafter"/>
</dbReference>
<dbReference type="GO" id="GO:0045296">
    <property type="term" value="F:cadherin binding"/>
    <property type="evidence" value="ECO:0007669"/>
    <property type="project" value="TreeGrafter"/>
</dbReference>
<dbReference type="PANTHER" id="PTHR24027:SF438">
    <property type="entry name" value="CADHERIN 23"/>
    <property type="match status" value="1"/>
</dbReference>
<proteinExistence type="predicted"/>
<dbReference type="PANTHER" id="PTHR24027">
    <property type="entry name" value="CADHERIN-23"/>
    <property type="match status" value="1"/>
</dbReference>
<dbReference type="InterPro" id="IPR015919">
    <property type="entry name" value="Cadherin-like_sf"/>
</dbReference>
<evidence type="ECO:0000256" key="5">
    <source>
        <dbReference type="ARBA" id="ARBA00022889"/>
    </source>
</evidence>
<feature type="domain" description="Cadherin" evidence="12">
    <location>
        <begin position="903"/>
        <end position="1006"/>
    </location>
</feature>
<evidence type="ECO:0000256" key="10">
    <source>
        <dbReference type="SAM" id="Phobius"/>
    </source>
</evidence>
<evidence type="ECO:0000256" key="2">
    <source>
        <dbReference type="ARBA" id="ARBA00022692"/>
    </source>
</evidence>
<dbReference type="InterPro" id="IPR002126">
    <property type="entry name" value="Cadherin-like_dom"/>
</dbReference>
<evidence type="ECO:0000313" key="14">
    <source>
        <dbReference type="Proteomes" id="UP000614601"/>
    </source>
</evidence>
<dbReference type="FunFam" id="2.60.40.60:FF:000116">
    <property type="entry name" value="Dachsous cadherin-related 2"/>
    <property type="match status" value="1"/>
</dbReference>